<proteinExistence type="predicted"/>
<feature type="compositionally biased region" description="Low complexity" evidence="1">
    <location>
        <begin position="33"/>
        <end position="50"/>
    </location>
</feature>
<evidence type="ECO:0000313" key="2">
    <source>
        <dbReference type="EMBL" id="MBX0302124.1"/>
    </source>
</evidence>
<evidence type="ECO:0000256" key="1">
    <source>
        <dbReference type="SAM" id="MobiDB-lite"/>
    </source>
</evidence>
<feature type="region of interest" description="Disordered" evidence="1">
    <location>
        <begin position="30"/>
        <end position="92"/>
    </location>
</feature>
<accession>A0A8J7YFM2</accession>
<organism evidence="2 3">
    <name type="scientific">Haloarcula salinisoli</name>
    <dbReference type="NCBI Taxonomy" id="2487746"/>
    <lineage>
        <taxon>Archaea</taxon>
        <taxon>Methanobacteriati</taxon>
        <taxon>Methanobacteriota</taxon>
        <taxon>Stenosarchaea group</taxon>
        <taxon>Halobacteria</taxon>
        <taxon>Halobacteriales</taxon>
        <taxon>Haloarculaceae</taxon>
        <taxon>Haloarcula</taxon>
    </lineage>
</organism>
<gene>
    <name evidence="2" type="ORF">EGD98_00410</name>
</gene>
<name>A0A8J7YFM2_9EURY</name>
<evidence type="ECO:0000313" key="3">
    <source>
        <dbReference type="Proteomes" id="UP000783863"/>
    </source>
</evidence>
<sequence length="375" mass="41017">MQGLTNTTTRQALLSVLLATLIVTSGCAGLLSGEGNTTETETATETSTSGPAQEDGEKRTNSTDLRSMSIPENGSVSAAGELDHGDPSDGNKYYEPVQVAAVEGQMVNITVEAESGNPGIRAVNPDGNITEIVSNEEGKKTGFYEATITQTGGYTFEVTSVDQNATFNYTMNIERVQIEDEEGLLEGDARTWNETEQYLFAAQSYGIVVNQYTDKGDVPYNVSKGNIAANATGDYAVITYEMPADYNFTQRNELDVAFQLSYEALLNQSRQGGNSVTNESWVPEIIFFKGVDNETGELVRTTFYTREWARQYVDGEIGNTESGGNYYSTEKWGPASTLYTVSGFETVTVDEFPQTYYNYTERLPGNTTLAERYGL</sequence>
<reference evidence="2" key="1">
    <citation type="submission" date="2021-06" db="EMBL/GenBank/DDBJ databases">
        <title>Halomicroarcula sp. F24A a new haloarchaeum isolated from saline soil.</title>
        <authorList>
            <person name="Duran-Viseras A."/>
            <person name="Sanchez-Porro C."/>
            <person name="Ventosa A."/>
        </authorList>
    </citation>
    <scope>NUCLEOTIDE SEQUENCE</scope>
    <source>
        <strain evidence="2">F24A</strain>
    </source>
</reference>
<dbReference type="EMBL" id="RKLQ01000001">
    <property type="protein sequence ID" value="MBX0302124.1"/>
    <property type="molecule type" value="Genomic_DNA"/>
</dbReference>
<dbReference type="Proteomes" id="UP000783863">
    <property type="component" value="Unassembled WGS sequence"/>
</dbReference>
<feature type="compositionally biased region" description="Polar residues" evidence="1">
    <location>
        <begin position="62"/>
        <end position="76"/>
    </location>
</feature>
<dbReference type="AlphaFoldDB" id="A0A8J7YFM2"/>
<dbReference type="Gene3D" id="2.60.120.380">
    <property type="match status" value="1"/>
</dbReference>
<keyword evidence="3" id="KW-1185">Reference proteome</keyword>
<dbReference type="RefSeq" id="WP_220586373.1">
    <property type="nucleotide sequence ID" value="NZ_RKLQ01000001.1"/>
</dbReference>
<protein>
    <submittedName>
        <fullName evidence="2">Uncharacterized protein</fullName>
    </submittedName>
</protein>
<comment type="caution">
    <text evidence="2">The sequence shown here is derived from an EMBL/GenBank/DDBJ whole genome shotgun (WGS) entry which is preliminary data.</text>
</comment>